<feature type="domain" description="PDZ" evidence="12">
    <location>
        <begin position="208"/>
        <end position="274"/>
    </location>
</feature>
<keyword evidence="7 11" id="KW-0862">Zinc</keyword>
<dbReference type="InterPro" id="IPR008915">
    <property type="entry name" value="Peptidase_M50"/>
</dbReference>
<feature type="transmembrane region" description="Helical" evidence="11">
    <location>
        <begin position="418"/>
        <end position="438"/>
    </location>
</feature>
<dbReference type="InterPro" id="IPR004387">
    <property type="entry name" value="Pept_M50_Zn"/>
</dbReference>
<dbReference type="Gene3D" id="2.30.42.10">
    <property type="match status" value="2"/>
</dbReference>
<protein>
    <recommendedName>
        <fullName evidence="11">Zinc metalloprotease</fullName>
        <ecNumber evidence="11">3.4.24.-</ecNumber>
    </recommendedName>
</protein>
<evidence type="ECO:0000256" key="1">
    <source>
        <dbReference type="ARBA" id="ARBA00001947"/>
    </source>
</evidence>
<evidence type="ECO:0000256" key="4">
    <source>
        <dbReference type="ARBA" id="ARBA00022670"/>
    </source>
</evidence>
<organism evidence="13 14">
    <name type="scientific">Albidovulum litorale</name>
    <dbReference type="NCBI Taxonomy" id="2984134"/>
    <lineage>
        <taxon>Bacteria</taxon>
        <taxon>Pseudomonadati</taxon>
        <taxon>Pseudomonadota</taxon>
        <taxon>Alphaproteobacteria</taxon>
        <taxon>Rhodobacterales</taxon>
        <taxon>Paracoccaceae</taxon>
        <taxon>Albidovulum</taxon>
    </lineage>
</organism>
<dbReference type="InterPro" id="IPR036034">
    <property type="entry name" value="PDZ_sf"/>
</dbReference>
<dbReference type="Pfam" id="PF02163">
    <property type="entry name" value="Peptidase_M50"/>
    <property type="match status" value="1"/>
</dbReference>
<dbReference type="NCBIfam" id="TIGR00054">
    <property type="entry name" value="RIP metalloprotease RseP"/>
    <property type="match status" value="1"/>
</dbReference>
<dbReference type="GO" id="GO:0008237">
    <property type="term" value="F:metallopeptidase activity"/>
    <property type="evidence" value="ECO:0007669"/>
    <property type="project" value="UniProtKB-KW"/>
</dbReference>
<feature type="domain" description="PDZ" evidence="12">
    <location>
        <begin position="129"/>
        <end position="205"/>
    </location>
</feature>
<keyword evidence="10 11" id="KW-0472">Membrane</keyword>
<dbReference type="InterPro" id="IPR041489">
    <property type="entry name" value="PDZ_6"/>
</dbReference>
<comment type="caution">
    <text evidence="13">The sequence shown here is derived from an EMBL/GenBank/DDBJ whole genome shotgun (WGS) entry which is preliminary data.</text>
</comment>
<dbReference type="PANTHER" id="PTHR42837">
    <property type="entry name" value="REGULATOR OF SIGMA-E PROTEASE RSEP"/>
    <property type="match status" value="1"/>
</dbReference>
<evidence type="ECO:0000256" key="8">
    <source>
        <dbReference type="ARBA" id="ARBA00022989"/>
    </source>
</evidence>
<proteinExistence type="inferred from homology"/>
<evidence type="ECO:0000259" key="12">
    <source>
        <dbReference type="SMART" id="SM00228"/>
    </source>
</evidence>
<name>A0ABT2ZQQ5_9RHOB</name>
<sequence>MDFPGLLASALDTLQTVGAFLVALSIIVAVHEYGHYIVGRWSGIHAEVFSLGFGPRLWSRIDKRGTRWQVAAIPFGGYVKFLGDANAASAGADVDTMSRLSNEERRHTMHGAPLWARAATVFAGPFFNFVLSFLIFAAMPFATGLATDRPEIAALMPVPVENGLAPGDRILKVNGHETPDYEALNKVVDTLPPSDTVDYLVLRDGAEVTVTGPTLIPPMIGGIQPKSAAQDAGLMIGDVITAVDGMPTPRFSDVQSLIRSGGGQEVTLTVWRAGEILEARLKPRPRPVEADDGGLETGYLIGFSSGYVFEPMTRLPGLTEAARIGVMQTYRVIEGTFIGIGSVVGGKISSCNINGPIAIAQATSTAASAGLSSFIWLVAALSTAIGLLNLFPIPVLDGGHLVFHAYEWAFGRPPSDKVMNVAMAIGLTLVLALMAFGLSNDLFCV</sequence>
<reference evidence="13 14" key="1">
    <citation type="submission" date="2022-10" db="EMBL/GenBank/DDBJ databases">
        <title>Defluviimonas sp. nov., isolated from ocean surface sediments.</title>
        <authorList>
            <person name="He W."/>
            <person name="Wang L."/>
            <person name="Zhang D.-F."/>
        </authorList>
    </citation>
    <scope>NUCLEOTIDE SEQUENCE [LARGE SCALE GENOMIC DNA]</scope>
    <source>
        <strain evidence="13 14">WL0050</strain>
    </source>
</reference>
<keyword evidence="4" id="KW-0645">Protease</keyword>
<dbReference type="CDD" id="cd06163">
    <property type="entry name" value="S2P-M50_PDZ_RseP-like"/>
    <property type="match status" value="1"/>
</dbReference>
<dbReference type="Pfam" id="PF17820">
    <property type="entry name" value="PDZ_6"/>
    <property type="match status" value="1"/>
</dbReference>
<evidence type="ECO:0000256" key="9">
    <source>
        <dbReference type="ARBA" id="ARBA00023049"/>
    </source>
</evidence>
<dbReference type="EMBL" id="JAOWKZ010000003">
    <property type="protein sequence ID" value="MCV2873329.1"/>
    <property type="molecule type" value="Genomic_DNA"/>
</dbReference>
<comment type="similarity">
    <text evidence="3 11">Belongs to the peptidase M50B family.</text>
</comment>
<comment type="cofactor">
    <cofactor evidence="1 11">
        <name>Zn(2+)</name>
        <dbReference type="ChEBI" id="CHEBI:29105"/>
    </cofactor>
</comment>
<keyword evidence="6 11" id="KW-0378">Hydrolase</keyword>
<evidence type="ECO:0000256" key="7">
    <source>
        <dbReference type="ARBA" id="ARBA00022833"/>
    </source>
</evidence>
<comment type="subcellular location">
    <subcellularLocation>
        <location evidence="2">Membrane</location>
        <topology evidence="2">Multi-pass membrane protein</topology>
    </subcellularLocation>
</comment>
<keyword evidence="9 11" id="KW-0482">Metalloprotease</keyword>
<evidence type="ECO:0000313" key="13">
    <source>
        <dbReference type="EMBL" id="MCV2873329.1"/>
    </source>
</evidence>
<evidence type="ECO:0000256" key="5">
    <source>
        <dbReference type="ARBA" id="ARBA00022692"/>
    </source>
</evidence>
<feature type="transmembrane region" description="Helical" evidence="11">
    <location>
        <begin position="114"/>
        <end position="139"/>
    </location>
</feature>
<dbReference type="SMART" id="SM00228">
    <property type="entry name" value="PDZ"/>
    <property type="match status" value="2"/>
</dbReference>
<gene>
    <name evidence="13" type="primary">rseP</name>
    <name evidence="13" type="ORF">OEZ71_13605</name>
</gene>
<dbReference type="PANTHER" id="PTHR42837:SF2">
    <property type="entry name" value="MEMBRANE METALLOPROTEASE ARASP2, CHLOROPLASTIC-RELATED"/>
    <property type="match status" value="1"/>
</dbReference>
<keyword evidence="8 11" id="KW-1133">Transmembrane helix</keyword>
<dbReference type="CDD" id="cd23081">
    <property type="entry name" value="cpPDZ_EcRseP-like"/>
    <property type="match status" value="1"/>
</dbReference>
<evidence type="ECO:0000256" key="6">
    <source>
        <dbReference type="ARBA" id="ARBA00022801"/>
    </source>
</evidence>
<dbReference type="Proteomes" id="UP001652564">
    <property type="component" value="Unassembled WGS sequence"/>
</dbReference>
<keyword evidence="14" id="KW-1185">Reference proteome</keyword>
<keyword evidence="5 11" id="KW-0812">Transmembrane</keyword>
<dbReference type="RefSeq" id="WP_263740872.1">
    <property type="nucleotide sequence ID" value="NZ_JAOWKZ010000003.1"/>
</dbReference>
<evidence type="ECO:0000256" key="11">
    <source>
        <dbReference type="RuleBase" id="RU362031"/>
    </source>
</evidence>
<evidence type="ECO:0000256" key="3">
    <source>
        <dbReference type="ARBA" id="ARBA00007931"/>
    </source>
</evidence>
<accession>A0ABT2ZQQ5</accession>
<dbReference type="InterPro" id="IPR001478">
    <property type="entry name" value="PDZ"/>
</dbReference>
<evidence type="ECO:0000313" key="14">
    <source>
        <dbReference type="Proteomes" id="UP001652564"/>
    </source>
</evidence>
<evidence type="ECO:0000256" key="10">
    <source>
        <dbReference type="ARBA" id="ARBA00023136"/>
    </source>
</evidence>
<dbReference type="EC" id="3.4.24.-" evidence="11"/>
<evidence type="ECO:0000256" key="2">
    <source>
        <dbReference type="ARBA" id="ARBA00004141"/>
    </source>
</evidence>
<dbReference type="SUPFAM" id="SSF50156">
    <property type="entry name" value="PDZ domain-like"/>
    <property type="match status" value="2"/>
</dbReference>
<keyword evidence="11" id="KW-0479">Metal-binding</keyword>
<feature type="transmembrane region" description="Helical" evidence="11">
    <location>
        <begin position="6"/>
        <end position="30"/>
    </location>
</feature>
<feature type="transmembrane region" description="Helical" evidence="11">
    <location>
        <begin position="374"/>
        <end position="397"/>
    </location>
</feature>